<dbReference type="SUPFAM" id="SSF47413">
    <property type="entry name" value="lambda repressor-like DNA-binding domains"/>
    <property type="match status" value="1"/>
</dbReference>
<feature type="domain" description="HTH cro/C1-type" evidence="1">
    <location>
        <begin position="14"/>
        <end position="67"/>
    </location>
</feature>
<proteinExistence type="predicted"/>
<dbReference type="Gene3D" id="1.10.260.40">
    <property type="entry name" value="lambda repressor-like DNA-binding domains"/>
    <property type="match status" value="1"/>
</dbReference>
<dbReference type="PROSITE" id="PS50943">
    <property type="entry name" value="HTH_CROC1"/>
    <property type="match status" value="1"/>
</dbReference>
<sequence length="68" mass="7541">MNSILNGLDTAGKIKALIASRNKSQPDLATILGVSLGTIQNRLEKNDWRMDELKVISNEFQVDLTDLL</sequence>
<dbReference type="GO" id="GO:0003677">
    <property type="term" value="F:DNA binding"/>
    <property type="evidence" value="ECO:0007669"/>
    <property type="project" value="InterPro"/>
</dbReference>
<dbReference type="Pfam" id="PF13443">
    <property type="entry name" value="HTH_26"/>
    <property type="match status" value="1"/>
</dbReference>
<dbReference type="InterPro" id="IPR001387">
    <property type="entry name" value="Cro/C1-type_HTH"/>
</dbReference>
<dbReference type="AlphaFoldDB" id="A0A6M3JFJ3"/>
<accession>A0A6M3JFJ3</accession>
<dbReference type="CDD" id="cd00093">
    <property type="entry name" value="HTH_XRE"/>
    <property type="match status" value="1"/>
</dbReference>
<protein>
    <recommendedName>
        <fullName evidence="1">HTH cro/C1-type domain-containing protein</fullName>
    </recommendedName>
</protein>
<name>A0A6M3JFJ3_9ZZZZ</name>
<organism evidence="2">
    <name type="scientific">viral metagenome</name>
    <dbReference type="NCBI Taxonomy" id="1070528"/>
    <lineage>
        <taxon>unclassified sequences</taxon>
        <taxon>metagenomes</taxon>
        <taxon>organismal metagenomes</taxon>
    </lineage>
</organism>
<gene>
    <name evidence="2" type="ORF">MM415A05999_0009</name>
</gene>
<evidence type="ECO:0000313" key="2">
    <source>
        <dbReference type="EMBL" id="QJA68663.1"/>
    </source>
</evidence>
<reference evidence="2" key="1">
    <citation type="submission" date="2020-03" db="EMBL/GenBank/DDBJ databases">
        <title>The deep terrestrial virosphere.</title>
        <authorList>
            <person name="Holmfeldt K."/>
            <person name="Nilsson E."/>
            <person name="Simone D."/>
            <person name="Lopez-Fernandez M."/>
            <person name="Wu X."/>
            <person name="de Brujin I."/>
            <person name="Lundin D."/>
            <person name="Andersson A."/>
            <person name="Bertilsson S."/>
            <person name="Dopson M."/>
        </authorList>
    </citation>
    <scope>NUCLEOTIDE SEQUENCE</scope>
    <source>
        <strain evidence="2">MM415A05999</strain>
    </source>
</reference>
<dbReference type="EMBL" id="MT141637">
    <property type="protein sequence ID" value="QJA68663.1"/>
    <property type="molecule type" value="Genomic_DNA"/>
</dbReference>
<dbReference type="InterPro" id="IPR010982">
    <property type="entry name" value="Lambda_DNA-bd_dom_sf"/>
</dbReference>
<evidence type="ECO:0000259" key="1">
    <source>
        <dbReference type="PROSITE" id="PS50943"/>
    </source>
</evidence>